<comment type="caution">
    <text evidence="2">The sequence shown here is derived from an EMBL/GenBank/DDBJ whole genome shotgun (WGS) entry which is preliminary data.</text>
</comment>
<keyword evidence="1" id="KW-0812">Transmembrane</keyword>
<dbReference type="EMBL" id="MHHY01000006">
    <property type="protein sequence ID" value="OGY40694.1"/>
    <property type="molecule type" value="Genomic_DNA"/>
</dbReference>
<feature type="transmembrane region" description="Helical" evidence="1">
    <location>
        <begin position="75"/>
        <end position="94"/>
    </location>
</feature>
<sequence length="162" mass="17636">MFTIPFIVISSLFFLAATYCLFVALKNPRKGEYGLHVGIWAKRCIRFLLLTGILLAAGGIGTFDGFTNGDFFEWTIPAASILAIANIANIRLIGRHTRSLSTGKIPMNAGQYWRGVAWRIVVVVAGIGFCLIPAMWAGITGVMLVAAGGHMTLLFCQHNYPD</sequence>
<organism evidence="2 3">
    <name type="scientific">Candidatus Brennerbacteria bacterium RIFOXYD1_FULL_41_16</name>
    <dbReference type="NCBI Taxonomy" id="1797529"/>
    <lineage>
        <taxon>Bacteria</taxon>
        <taxon>Candidatus Brenneribacteriota</taxon>
    </lineage>
</organism>
<dbReference type="AlphaFoldDB" id="A0A1G1XLA1"/>
<feature type="transmembrane region" description="Helical" evidence="1">
    <location>
        <begin position="6"/>
        <end position="25"/>
    </location>
</feature>
<protein>
    <submittedName>
        <fullName evidence="2">Uncharacterized protein</fullName>
    </submittedName>
</protein>
<keyword evidence="1" id="KW-1133">Transmembrane helix</keyword>
<dbReference type="Proteomes" id="UP000178570">
    <property type="component" value="Unassembled WGS sequence"/>
</dbReference>
<reference evidence="2 3" key="1">
    <citation type="journal article" date="2016" name="Nat. Commun.">
        <title>Thousands of microbial genomes shed light on interconnected biogeochemical processes in an aquifer system.</title>
        <authorList>
            <person name="Anantharaman K."/>
            <person name="Brown C.T."/>
            <person name="Hug L.A."/>
            <person name="Sharon I."/>
            <person name="Castelle C.J."/>
            <person name="Probst A.J."/>
            <person name="Thomas B.C."/>
            <person name="Singh A."/>
            <person name="Wilkins M.J."/>
            <person name="Karaoz U."/>
            <person name="Brodie E.L."/>
            <person name="Williams K.H."/>
            <person name="Hubbard S.S."/>
            <person name="Banfield J.F."/>
        </authorList>
    </citation>
    <scope>NUCLEOTIDE SEQUENCE [LARGE SCALE GENOMIC DNA]</scope>
</reference>
<evidence type="ECO:0000256" key="1">
    <source>
        <dbReference type="SAM" id="Phobius"/>
    </source>
</evidence>
<name>A0A1G1XLA1_9BACT</name>
<feature type="transmembrane region" description="Helical" evidence="1">
    <location>
        <begin position="115"/>
        <end position="136"/>
    </location>
</feature>
<feature type="transmembrane region" description="Helical" evidence="1">
    <location>
        <begin position="45"/>
        <end position="63"/>
    </location>
</feature>
<keyword evidence="1" id="KW-0472">Membrane</keyword>
<proteinExistence type="predicted"/>
<accession>A0A1G1XLA1</accession>
<evidence type="ECO:0000313" key="3">
    <source>
        <dbReference type="Proteomes" id="UP000178570"/>
    </source>
</evidence>
<gene>
    <name evidence="2" type="ORF">A2570_00995</name>
</gene>
<evidence type="ECO:0000313" key="2">
    <source>
        <dbReference type="EMBL" id="OGY40694.1"/>
    </source>
</evidence>